<dbReference type="PANTHER" id="PTHR31859:SF1">
    <property type="entry name" value="TETRATRICOPEPTIDE REPEAT PROTEIN 39C"/>
    <property type="match status" value="1"/>
</dbReference>
<sequence length="220" mass="24944">PNLTRRIAGKSLPLEKFISRKARKYQKQQRRLALPALEFAYNFLCINHAPRAVITEKMLPLVDHHLEELDKFKEDPSKCGKSGDEGEYWDDLTLGRFLKGVCLRYTAYPDSEAVLDPNEVPSIPQEEAYSKAEEAFRALIADGLKVSLDHHLVYHAHYELGRLLACKGQKDEARSHLDLVFSGKPLEASSVRRKGKYSLESSLNMRTHAALDALDQDRGL</sequence>
<evidence type="ECO:0000313" key="1">
    <source>
        <dbReference type="EMBL" id="KIJ35465.1"/>
    </source>
</evidence>
<proteinExistence type="predicted"/>
<dbReference type="GO" id="GO:0005634">
    <property type="term" value="C:nucleus"/>
    <property type="evidence" value="ECO:0007669"/>
    <property type="project" value="TreeGrafter"/>
</dbReference>
<dbReference type="GO" id="GO:0005741">
    <property type="term" value="C:mitochondrial outer membrane"/>
    <property type="evidence" value="ECO:0007669"/>
    <property type="project" value="TreeGrafter"/>
</dbReference>
<accession>A0A0C9VD39</accession>
<dbReference type="GO" id="GO:0005829">
    <property type="term" value="C:cytosol"/>
    <property type="evidence" value="ECO:0007669"/>
    <property type="project" value="TreeGrafter"/>
</dbReference>
<dbReference type="EMBL" id="KN837188">
    <property type="protein sequence ID" value="KIJ35465.1"/>
    <property type="molecule type" value="Genomic_DNA"/>
</dbReference>
<gene>
    <name evidence="1" type="ORF">M422DRAFT_262237</name>
</gene>
<protein>
    <submittedName>
        <fullName evidence="1">Uncharacterized protein</fullName>
    </submittedName>
</protein>
<reference evidence="1 2" key="1">
    <citation type="submission" date="2014-06" db="EMBL/GenBank/DDBJ databases">
        <title>Evolutionary Origins and Diversification of the Mycorrhizal Mutualists.</title>
        <authorList>
            <consortium name="DOE Joint Genome Institute"/>
            <consortium name="Mycorrhizal Genomics Consortium"/>
            <person name="Kohler A."/>
            <person name="Kuo A."/>
            <person name="Nagy L.G."/>
            <person name="Floudas D."/>
            <person name="Copeland A."/>
            <person name="Barry K.W."/>
            <person name="Cichocki N."/>
            <person name="Veneault-Fourrey C."/>
            <person name="LaButti K."/>
            <person name="Lindquist E.A."/>
            <person name="Lipzen A."/>
            <person name="Lundell T."/>
            <person name="Morin E."/>
            <person name="Murat C."/>
            <person name="Riley R."/>
            <person name="Ohm R."/>
            <person name="Sun H."/>
            <person name="Tunlid A."/>
            <person name="Henrissat B."/>
            <person name="Grigoriev I.V."/>
            <person name="Hibbett D.S."/>
            <person name="Martin F."/>
        </authorList>
    </citation>
    <scope>NUCLEOTIDE SEQUENCE [LARGE SCALE GENOMIC DNA]</scope>
    <source>
        <strain evidence="1 2">SS14</strain>
    </source>
</reference>
<dbReference type="Pfam" id="PF10300">
    <property type="entry name" value="Iml2-TPR_39"/>
    <property type="match status" value="1"/>
</dbReference>
<dbReference type="Proteomes" id="UP000054279">
    <property type="component" value="Unassembled WGS sequence"/>
</dbReference>
<organism evidence="1 2">
    <name type="scientific">Sphaerobolus stellatus (strain SS14)</name>
    <dbReference type="NCBI Taxonomy" id="990650"/>
    <lineage>
        <taxon>Eukaryota</taxon>
        <taxon>Fungi</taxon>
        <taxon>Dikarya</taxon>
        <taxon>Basidiomycota</taxon>
        <taxon>Agaricomycotina</taxon>
        <taxon>Agaricomycetes</taxon>
        <taxon>Phallomycetidae</taxon>
        <taxon>Geastrales</taxon>
        <taxon>Sphaerobolaceae</taxon>
        <taxon>Sphaerobolus</taxon>
    </lineage>
</organism>
<name>A0A0C9VD39_SPHS4</name>
<dbReference type="AlphaFoldDB" id="A0A0C9VD39"/>
<dbReference type="PANTHER" id="PTHR31859">
    <property type="entry name" value="TETRATRICOPEPTIDE REPEAT PROTEIN 39 FAMILY MEMBER"/>
    <property type="match status" value="1"/>
</dbReference>
<feature type="non-terminal residue" evidence="1">
    <location>
        <position position="220"/>
    </location>
</feature>
<dbReference type="HOGENOM" id="CLU_077735_0_0_1"/>
<evidence type="ECO:0000313" key="2">
    <source>
        <dbReference type="Proteomes" id="UP000054279"/>
    </source>
</evidence>
<keyword evidence="2" id="KW-1185">Reference proteome</keyword>
<dbReference type="OrthoDB" id="43460at2759"/>
<dbReference type="InterPro" id="IPR019412">
    <property type="entry name" value="IML2/TPR_39"/>
</dbReference>